<keyword evidence="1" id="KW-0472">Membrane</keyword>
<feature type="transmembrane region" description="Helical" evidence="1">
    <location>
        <begin position="6"/>
        <end position="27"/>
    </location>
</feature>
<evidence type="ECO:0000256" key="1">
    <source>
        <dbReference type="SAM" id="Phobius"/>
    </source>
</evidence>
<keyword evidence="1" id="KW-0812">Transmembrane</keyword>
<dbReference type="Proteomes" id="UP001154420">
    <property type="component" value="Unassembled WGS sequence"/>
</dbReference>
<dbReference type="EMBL" id="QZDT01000036">
    <property type="protein sequence ID" value="NBJ94341.1"/>
    <property type="molecule type" value="Genomic_DNA"/>
</dbReference>
<organism evidence="2 3">
    <name type="scientific">Parablautia muri</name>
    <dbReference type="NCBI Taxonomy" id="2320879"/>
    <lineage>
        <taxon>Bacteria</taxon>
        <taxon>Bacillati</taxon>
        <taxon>Bacillota</taxon>
        <taxon>Clostridia</taxon>
        <taxon>Lachnospirales</taxon>
        <taxon>Lachnospiraceae</taxon>
        <taxon>Parablautia</taxon>
    </lineage>
</organism>
<comment type="caution">
    <text evidence="2">The sequence shown here is derived from an EMBL/GenBank/DDBJ whole genome shotgun (WGS) entry which is preliminary data.</text>
</comment>
<name>A0A9X5BIF4_9FIRM</name>
<evidence type="ECO:0000313" key="2">
    <source>
        <dbReference type="EMBL" id="NBJ94341.1"/>
    </source>
</evidence>
<dbReference type="InterPro" id="IPR046061">
    <property type="entry name" value="DUF6019"/>
</dbReference>
<keyword evidence="1" id="KW-1133">Transmembrane helix</keyword>
<reference evidence="2" key="1">
    <citation type="submission" date="2018-09" db="EMBL/GenBank/DDBJ databases">
        <title>Murine metabolic-syndrome-specific gut microbial biobank.</title>
        <authorList>
            <person name="Liu C."/>
        </authorList>
    </citation>
    <scope>NUCLEOTIDE SEQUENCE</scope>
    <source>
        <strain evidence="2">D42-62</strain>
    </source>
</reference>
<dbReference type="Pfam" id="PF19483">
    <property type="entry name" value="DUF6019"/>
    <property type="match status" value="1"/>
</dbReference>
<keyword evidence="3" id="KW-1185">Reference proteome</keyword>
<gene>
    <name evidence="2" type="ORF">D5281_17565</name>
</gene>
<dbReference type="AlphaFoldDB" id="A0A9X5BIF4"/>
<proteinExistence type="predicted"/>
<protein>
    <submittedName>
        <fullName evidence="2">Uncharacterized protein</fullName>
    </submittedName>
</protein>
<dbReference type="OrthoDB" id="9809966at2"/>
<accession>A0A9X5BIF4</accession>
<sequence length="67" mass="7658">MWQELGISTGTAIIVLIALYFVVKWAVKNGMLEAYKKIEEKRARDNLKADKTVSDMKTEREDINGKV</sequence>
<evidence type="ECO:0000313" key="3">
    <source>
        <dbReference type="Proteomes" id="UP001154420"/>
    </source>
</evidence>